<protein>
    <submittedName>
        <fullName evidence="2">Uncharacterized protein</fullName>
    </submittedName>
</protein>
<proteinExistence type="predicted"/>
<sequence length="122" mass="13512">MKWMAILLLITPAIALAETELEFHLCSSYVQESAVGEQTDRGWPVFIKLTELGATSFEKFTETNRSKMSRIVAGGREFLRATIWAPAFSGKLRGTFSSREAATAWERTLADKLPAVPCGARD</sequence>
<dbReference type="Proteomes" id="UP000567186">
    <property type="component" value="Unassembled WGS sequence"/>
</dbReference>
<dbReference type="AlphaFoldDB" id="A0A7Y0NK74"/>
<feature type="signal peptide" evidence="1">
    <location>
        <begin position="1"/>
        <end position="17"/>
    </location>
</feature>
<dbReference type="OrthoDB" id="6369343at2"/>
<evidence type="ECO:0000256" key="1">
    <source>
        <dbReference type="SAM" id="SignalP"/>
    </source>
</evidence>
<keyword evidence="1" id="KW-0732">Signal</keyword>
<feature type="chain" id="PRO_5031519392" evidence="1">
    <location>
        <begin position="18"/>
        <end position="122"/>
    </location>
</feature>
<dbReference type="EMBL" id="JABCKY010000001">
    <property type="protein sequence ID" value="NMT62694.1"/>
    <property type="molecule type" value="Genomic_DNA"/>
</dbReference>
<evidence type="ECO:0000313" key="2">
    <source>
        <dbReference type="EMBL" id="NMT62694.1"/>
    </source>
</evidence>
<reference evidence="2 3" key="1">
    <citation type="submission" date="2020-04" db="EMBL/GenBank/DDBJ databases">
        <title>Marinobacter oceani sp. nov., isolated from marine solar saltern.</title>
        <authorList>
            <person name="Chen X.-Y."/>
        </authorList>
    </citation>
    <scope>NUCLEOTIDE SEQUENCE [LARGE SCALE GENOMIC DNA]</scope>
    <source>
        <strain evidence="2 3">W62</strain>
    </source>
</reference>
<evidence type="ECO:0000313" key="3">
    <source>
        <dbReference type="Proteomes" id="UP000567186"/>
    </source>
</evidence>
<dbReference type="RefSeq" id="WP_135954063.1">
    <property type="nucleotide sequence ID" value="NZ_JABCKY010000001.1"/>
</dbReference>
<gene>
    <name evidence="2" type="ORF">HIU99_03695</name>
</gene>
<accession>A0A7Y0NK74</accession>
<comment type="caution">
    <text evidence="2">The sequence shown here is derived from an EMBL/GenBank/DDBJ whole genome shotgun (WGS) entry which is preliminary data.</text>
</comment>
<name>A0A7Y0NK74_9GAMM</name>
<organism evidence="2 3">
    <name type="scientific">Marinobacter orientalis</name>
    <dbReference type="NCBI Taxonomy" id="1928859"/>
    <lineage>
        <taxon>Bacteria</taxon>
        <taxon>Pseudomonadati</taxon>
        <taxon>Pseudomonadota</taxon>
        <taxon>Gammaproteobacteria</taxon>
        <taxon>Pseudomonadales</taxon>
        <taxon>Marinobacteraceae</taxon>
        <taxon>Marinobacter</taxon>
    </lineage>
</organism>
<keyword evidence="3" id="KW-1185">Reference proteome</keyword>